<protein>
    <submittedName>
        <fullName evidence="3">DEKNAAC103509</fullName>
    </submittedName>
</protein>
<keyword evidence="1" id="KW-0175">Coiled coil</keyword>
<dbReference type="Proteomes" id="UP000290900">
    <property type="component" value="Unassembled WGS sequence"/>
</dbReference>
<feature type="region of interest" description="Disordered" evidence="2">
    <location>
        <begin position="1"/>
        <end position="53"/>
    </location>
</feature>
<name>A0A448YNG1_BRENA</name>
<reference evidence="3 4" key="1">
    <citation type="submission" date="2018-12" db="EMBL/GenBank/DDBJ databases">
        <authorList>
            <person name="Tiukova I."/>
            <person name="Dainat J."/>
        </authorList>
    </citation>
    <scope>NUCLEOTIDE SEQUENCE [LARGE SCALE GENOMIC DNA]</scope>
</reference>
<dbReference type="OrthoDB" id="10354053at2759"/>
<keyword evidence="4" id="KW-1185">Reference proteome</keyword>
<proteinExistence type="predicted"/>
<feature type="coiled-coil region" evidence="1">
    <location>
        <begin position="148"/>
        <end position="242"/>
    </location>
</feature>
<organism evidence="3 4">
    <name type="scientific">Brettanomyces naardenensis</name>
    <name type="common">Yeast</name>
    <dbReference type="NCBI Taxonomy" id="13370"/>
    <lineage>
        <taxon>Eukaryota</taxon>
        <taxon>Fungi</taxon>
        <taxon>Dikarya</taxon>
        <taxon>Ascomycota</taxon>
        <taxon>Saccharomycotina</taxon>
        <taxon>Pichiomycetes</taxon>
        <taxon>Pichiales</taxon>
        <taxon>Pichiaceae</taxon>
        <taxon>Brettanomyces</taxon>
    </lineage>
</organism>
<accession>A0A448YNG1</accession>
<dbReference type="InParanoid" id="A0A448YNG1"/>
<feature type="compositionally biased region" description="Acidic residues" evidence="2">
    <location>
        <begin position="35"/>
        <end position="50"/>
    </location>
</feature>
<evidence type="ECO:0000256" key="1">
    <source>
        <dbReference type="SAM" id="Coils"/>
    </source>
</evidence>
<evidence type="ECO:0000313" key="4">
    <source>
        <dbReference type="Proteomes" id="UP000290900"/>
    </source>
</evidence>
<sequence length="344" mass="39616">MSAVIAPVHPQPVSTGPENYHYGKNSPRASSANSSDDEFSSSGNEDESVDDLPVIPGLQIKKVFIGGNKPSTEVAEPIEPIPDTTLQKPSRRVEFMQSSTPMVNYQKLQKKAAGEIREGANVNRNLAQTLKKYTEERIEGVEDGQHDVSEEEERRANVFKDLKRNERELKSSQEEVERLREEVEKLRKRRAEAEAEKVEMEKEIEELKMKSKALGAAKDTELDQLQEQLREIRKKYDSLLGNEAEKLGGFDFGRRFEELRLVEVEETTWIQATNDLKNILNKFGVPYNELKSYVKFLSEDEFRFISAMHRELHGLPLERRTTDREVMNGCFRLMLEEVRELKRS</sequence>
<evidence type="ECO:0000256" key="2">
    <source>
        <dbReference type="SAM" id="MobiDB-lite"/>
    </source>
</evidence>
<dbReference type="EMBL" id="CAACVR010000023">
    <property type="protein sequence ID" value="VEU22450.1"/>
    <property type="molecule type" value="Genomic_DNA"/>
</dbReference>
<gene>
    <name evidence="3" type="ORF">BRENAR_LOCUS3181</name>
</gene>
<evidence type="ECO:0000313" key="3">
    <source>
        <dbReference type="EMBL" id="VEU22450.1"/>
    </source>
</evidence>
<dbReference type="AlphaFoldDB" id="A0A448YNG1"/>